<dbReference type="EMBL" id="VLLC01000012">
    <property type="protein sequence ID" value="TWI71725.1"/>
    <property type="molecule type" value="Genomic_DNA"/>
</dbReference>
<dbReference type="GO" id="GO:0009691">
    <property type="term" value="P:cytokinin biosynthetic process"/>
    <property type="evidence" value="ECO:0007669"/>
    <property type="project" value="UniProtKB-UniRule"/>
</dbReference>
<dbReference type="EC" id="3.2.2.n1" evidence="2"/>
<dbReference type="Pfam" id="PF03641">
    <property type="entry name" value="Lysine_decarbox"/>
    <property type="match status" value="1"/>
</dbReference>
<organism evidence="3 4">
    <name type="scientific">Desulfobotulus alkaliphilus</name>
    <dbReference type="NCBI Taxonomy" id="622671"/>
    <lineage>
        <taxon>Bacteria</taxon>
        <taxon>Pseudomonadati</taxon>
        <taxon>Thermodesulfobacteriota</taxon>
        <taxon>Desulfobacteria</taxon>
        <taxon>Desulfobacterales</taxon>
        <taxon>Desulfobacteraceae</taxon>
        <taxon>Desulfobotulus</taxon>
    </lineage>
</organism>
<keyword evidence="2" id="KW-0378">Hydrolase</keyword>
<comment type="similarity">
    <text evidence="2">Belongs to the LOG family.</text>
</comment>
<protein>
    <recommendedName>
        <fullName evidence="2">Cytokinin riboside 5'-monophosphate phosphoribohydrolase</fullName>
        <ecNumber evidence="2">3.2.2.n1</ecNumber>
    </recommendedName>
</protein>
<dbReference type="PANTHER" id="PTHR43393:SF3">
    <property type="entry name" value="LYSINE DECARBOXYLASE-LIKE PROTEIN"/>
    <property type="match status" value="1"/>
</dbReference>
<keyword evidence="2" id="KW-0203">Cytokinin biosynthesis</keyword>
<dbReference type="AlphaFoldDB" id="A0A562RRL1"/>
<sequence length="292" mass="33039">MSVMQYPRGAFPSADMDAKRAQQIEETEQTLSPAYRLAFLDEDLLVRSSLRPVRLQLEMMKPEIVLTEEGIESTIVIFGSARLPDPETALSRMEEARRHLAMAPEDEERIQRLKQTERAVEMSRYYDETRKLARLVSQNTGPNRHVVITGGGGGIMEAANRGAHDVNAKSIGLNIVLPFEQAPNPYITPELCFQFHYFAIRKMHFLMRAKALVAFPGGFGTLDELFEALTLIQTGKMEKLPVLLFGKEFWHNLINFDYLVEQGTISPSDLSLFQYVSTAEEAWEIIRASNGL</sequence>
<dbReference type="InterPro" id="IPR052341">
    <property type="entry name" value="LOG_family_nucleotidases"/>
</dbReference>
<comment type="caution">
    <text evidence="3">The sequence shown here is derived from an EMBL/GenBank/DDBJ whole genome shotgun (WGS) entry which is preliminary data.</text>
</comment>
<proteinExistence type="inferred from homology"/>
<accession>A0A562RRL1</accession>
<dbReference type="NCBIfam" id="TIGR00730">
    <property type="entry name" value="Rossman fold protein, TIGR00730 family"/>
    <property type="match status" value="1"/>
</dbReference>
<dbReference type="InterPro" id="IPR005269">
    <property type="entry name" value="LOG"/>
</dbReference>
<dbReference type="GO" id="GO:0008714">
    <property type="term" value="F:AMP nucleosidase activity"/>
    <property type="evidence" value="ECO:0007669"/>
    <property type="project" value="UniProtKB-EC"/>
</dbReference>
<evidence type="ECO:0000313" key="3">
    <source>
        <dbReference type="EMBL" id="TWI71725.1"/>
    </source>
</evidence>
<comment type="catalytic activity">
    <reaction evidence="1">
        <text>AMP + H2O = D-ribose 5-phosphate + adenine</text>
        <dbReference type="Rhea" id="RHEA:20129"/>
        <dbReference type="ChEBI" id="CHEBI:15377"/>
        <dbReference type="ChEBI" id="CHEBI:16708"/>
        <dbReference type="ChEBI" id="CHEBI:78346"/>
        <dbReference type="ChEBI" id="CHEBI:456215"/>
        <dbReference type="EC" id="3.2.2.4"/>
    </reaction>
</comment>
<dbReference type="GO" id="GO:0005829">
    <property type="term" value="C:cytosol"/>
    <property type="evidence" value="ECO:0007669"/>
    <property type="project" value="TreeGrafter"/>
</dbReference>
<dbReference type="SUPFAM" id="SSF102405">
    <property type="entry name" value="MCP/YpsA-like"/>
    <property type="match status" value="1"/>
</dbReference>
<dbReference type="Proteomes" id="UP000318307">
    <property type="component" value="Unassembled WGS sequence"/>
</dbReference>
<evidence type="ECO:0000256" key="1">
    <source>
        <dbReference type="ARBA" id="ARBA00000274"/>
    </source>
</evidence>
<dbReference type="PANTHER" id="PTHR43393">
    <property type="entry name" value="CYTOKININ RIBOSIDE 5'-MONOPHOSPHATE PHOSPHORIBOHYDROLASE"/>
    <property type="match status" value="1"/>
</dbReference>
<evidence type="ECO:0000313" key="4">
    <source>
        <dbReference type="Proteomes" id="UP000318307"/>
    </source>
</evidence>
<evidence type="ECO:0000256" key="2">
    <source>
        <dbReference type="RuleBase" id="RU363015"/>
    </source>
</evidence>
<name>A0A562RRL1_9BACT</name>
<dbReference type="Gene3D" id="3.40.50.450">
    <property type="match status" value="1"/>
</dbReference>
<gene>
    <name evidence="3" type="ORF">LZ24_01741</name>
</gene>
<dbReference type="OrthoDB" id="9801098at2"/>
<reference evidence="3 4" key="1">
    <citation type="submission" date="2019-07" db="EMBL/GenBank/DDBJ databases">
        <title>Genome sequencing of 100 strains of the haloalkaliphilic chemolithoautotrophic sulfur-oxidizing bacterium Thioalkalivibrio.</title>
        <authorList>
            <person name="Muyzer G."/>
        </authorList>
    </citation>
    <scope>NUCLEOTIDE SEQUENCE [LARGE SCALE GENOMIC DNA]</scope>
    <source>
        <strain evidence="3 4">ASO4-4</strain>
    </source>
</reference>
<keyword evidence="4" id="KW-1185">Reference proteome</keyword>
<dbReference type="InterPro" id="IPR031100">
    <property type="entry name" value="LOG_fam"/>
</dbReference>
<dbReference type="RefSeq" id="WP_144684559.1">
    <property type="nucleotide sequence ID" value="NZ_VLLC01000012.1"/>
</dbReference>